<name>A0A1I0DEA5_9FIRM</name>
<dbReference type="RefSeq" id="WP_092361395.1">
    <property type="nucleotide sequence ID" value="NZ_DAINWJ010000133.1"/>
</dbReference>
<keyword evidence="2" id="KW-0560">Oxidoreductase</keyword>
<dbReference type="AlphaFoldDB" id="A0A1I0DEA5"/>
<dbReference type="InterPro" id="IPR051317">
    <property type="entry name" value="Gfo/Idh/MocA_oxidoreduct"/>
</dbReference>
<evidence type="ECO:0000313" key="4">
    <source>
        <dbReference type="EMBL" id="SET30683.1"/>
    </source>
</evidence>
<dbReference type="STRING" id="460384.SAMN05216313_104145"/>
<dbReference type="GO" id="GO:0000166">
    <property type="term" value="F:nucleotide binding"/>
    <property type="evidence" value="ECO:0007669"/>
    <property type="project" value="InterPro"/>
</dbReference>
<evidence type="ECO:0000313" key="5">
    <source>
        <dbReference type="Proteomes" id="UP000198508"/>
    </source>
</evidence>
<dbReference type="Gene3D" id="3.40.50.720">
    <property type="entry name" value="NAD(P)-binding Rossmann-like Domain"/>
    <property type="match status" value="1"/>
</dbReference>
<organism evidence="4 5">
    <name type="scientific">Enterocloster lavalensis</name>
    <dbReference type="NCBI Taxonomy" id="460384"/>
    <lineage>
        <taxon>Bacteria</taxon>
        <taxon>Bacillati</taxon>
        <taxon>Bacillota</taxon>
        <taxon>Clostridia</taxon>
        <taxon>Lachnospirales</taxon>
        <taxon>Lachnospiraceae</taxon>
        <taxon>Enterocloster</taxon>
    </lineage>
</organism>
<dbReference type="PANTHER" id="PTHR43708">
    <property type="entry name" value="CONSERVED EXPRESSED OXIDOREDUCTASE (EUROFUNG)"/>
    <property type="match status" value="1"/>
</dbReference>
<dbReference type="GO" id="GO:0016491">
    <property type="term" value="F:oxidoreductase activity"/>
    <property type="evidence" value="ECO:0007669"/>
    <property type="project" value="UniProtKB-KW"/>
</dbReference>
<dbReference type="Proteomes" id="UP000198508">
    <property type="component" value="Unassembled WGS sequence"/>
</dbReference>
<protein>
    <submittedName>
        <fullName evidence="4">Predicted dehydrogenase</fullName>
    </submittedName>
</protein>
<dbReference type="EMBL" id="FOIM01000004">
    <property type="protein sequence ID" value="SET30683.1"/>
    <property type="molecule type" value="Genomic_DNA"/>
</dbReference>
<sequence length="279" mass="31763">MYKIGCIGHAGRHGEFLSRIFNREKRFDGYRFSYVFGEDEELTLEQKDERFYQVDGYCSTVDELIERSDAVMILTIPGESHLPYALKVIEAGKPVFVDKPFATSYEDAVAMTEAARVRGVPLFGGSTLRHLKKLDEIKELMDREHFPFISISYRADPESPLGLYHYYASHVAEICMALCGPDYREVTVSRNGKNLCSVVKYENTSAVLMTTLDTKLVNVHLLGQNSYSFDLNQDECYIDGTTKFIHMIETGKPPVPYKEFCNSVKLLQDITRKMSAAAW</sequence>
<comment type="similarity">
    <text evidence="1">Belongs to the Gfo/Idh/MocA family.</text>
</comment>
<dbReference type="Pfam" id="PF01408">
    <property type="entry name" value="GFO_IDH_MocA"/>
    <property type="match status" value="1"/>
</dbReference>
<gene>
    <name evidence="4" type="ORF">SAMN05216313_104145</name>
</gene>
<dbReference type="InterPro" id="IPR000683">
    <property type="entry name" value="Gfo/Idh/MocA-like_OxRdtase_N"/>
</dbReference>
<dbReference type="SUPFAM" id="SSF51735">
    <property type="entry name" value="NAD(P)-binding Rossmann-fold domains"/>
    <property type="match status" value="1"/>
</dbReference>
<evidence type="ECO:0000259" key="3">
    <source>
        <dbReference type="Pfam" id="PF01408"/>
    </source>
</evidence>
<reference evidence="5" key="1">
    <citation type="submission" date="2016-10" db="EMBL/GenBank/DDBJ databases">
        <authorList>
            <person name="Varghese N."/>
            <person name="Submissions S."/>
        </authorList>
    </citation>
    <scope>NUCLEOTIDE SEQUENCE [LARGE SCALE GENOMIC DNA]</scope>
    <source>
        <strain evidence="5">NLAE-zl-G277</strain>
    </source>
</reference>
<dbReference type="GeneID" id="93276249"/>
<keyword evidence="5" id="KW-1185">Reference proteome</keyword>
<evidence type="ECO:0000256" key="2">
    <source>
        <dbReference type="ARBA" id="ARBA00023002"/>
    </source>
</evidence>
<dbReference type="PANTHER" id="PTHR43708:SF5">
    <property type="entry name" value="CONSERVED EXPRESSED OXIDOREDUCTASE (EUROFUNG)-RELATED"/>
    <property type="match status" value="1"/>
</dbReference>
<evidence type="ECO:0000256" key="1">
    <source>
        <dbReference type="ARBA" id="ARBA00010928"/>
    </source>
</evidence>
<accession>A0A1I0DEA5</accession>
<dbReference type="InterPro" id="IPR036291">
    <property type="entry name" value="NAD(P)-bd_dom_sf"/>
</dbReference>
<proteinExistence type="inferred from homology"/>
<feature type="domain" description="Gfo/Idh/MocA-like oxidoreductase N-terminal" evidence="3">
    <location>
        <begin position="4"/>
        <end position="123"/>
    </location>
</feature>